<protein>
    <submittedName>
        <fullName evidence="4">Uncharacterized protein</fullName>
    </submittedName>
</protein>
<dbReference type="Bgee" id="ENSORLG00000026670">
    <property type="expression patterns" value="Expressed in intestine and 13 other cell types or tissues"/>
</dbReference>
<dbReference type="PANTHER" id="PTHR24126:SF14">
    <property type="entry name" value="ANK_REP_REGION DOMAIN-CONTAINING PROTEIN"/>
    <property type="match status" value="1"/>
</dbReference>
<keyword evidence="1" id="KW-0677">Repeat</keyword>
<dbReference type="GeneTree" id="ENSGT00940000154939"/>
<dbReference type="InterPro" id="IPR002110">
    <property type="entry name" value="Ankyrin_rpt"/>
</dbReference>
<feature type="repeat" description="ANK" evidence="3">
    <location>
        <begin position="12"/>
        <end position="44"/>
    </location>
</feature>
<dbReference type="AlphaFoldDB" id="A0A3B3IDE4"/>
<dbReference type="PROSITE" id="PS50297">
    <property type="entry name" value="ANK_REP_REGION"/>
    <property type="match status" value="4"/>
</dbReference>
<evidence type="ECO:0000313" key="5">
    <source>
        <dbReference type="Proteomes" id="UP000001038"/>
    </source>
</evidence>
<accession>A0A3B3IDE4</accession>
<keyword evidence="2 3" id="KW-0040">ANK repeat</keyword>
<dbReference type="SUPFAM" id="SSF48403">
    <property type="entry name" value="Ankyrin repeat"/>
    <property type="match status" value="1"/>
</dbReference>
<dbReference type="Ensembl" id="ENSORLT00000038526.1">
    <property type="protein sequence ID" value="ENSORLP00000041771.1"/>
    <property type="gene ID" value="ENSORLG00000026670.1"/>
</dbReference>
<dbReference type="SMART" id="SM00248">
    <property type="entry name" value="ANK"/>
    <property type="match status" value="4"/>
</dbReference>
<dbReference type="Pfam" id="PF12796">
    <property type="entry name" value="Ank_2"/>
    <property type="match status" value="1"/>
</dbReference>
<organism evidence="4 5">
    <name type="scientific">Oryzias latipes</name>
    <name type="common">Japanese rice fish</name>
    <name type="synonym">Japanese killifish</name>
    <dbReference type="NCBI Taxonomy" id="8090"/>
    <lineage>
        <taxon>Eukaryota</taxon>
        <taxon>Metazoa</taxon>
        <taxon>Chordata</taxon>
        <taxon>Craniata</taxon>
        <taxon>Vertebrata</taxon>
        <taxon>Euteleostomi</taxon>
        <taxon>Actinopterygii</taxon>
        <taxon>Neopterygii</taxon>
        <taxon>Teleostei</taxon>
        <taxon>Neoteleostei</taxon>
        <taxon>Acanthomorphata</taxon>
        <taxon>Ovalentaria</taxon>
        <taxon>Atherinomorphae</taxon>
        <taxon>Beloniformes</taxon>
        <taxon>Adrianichthyidae</taxon>
        <taxon>Oryziinae</taxon>
        <taxon>Oryzias</taxon>
    </lineage>
</organism>
<reference evidence="4" key="2">
    <citation type="submission" date="2025-08" db="UniProtKB">
        <authorList>
            <consortium name="Ensembl"/>
        </authorList>
    </citation>
    <scope>IDENTIFICATION</scope>
    <source>
        <strain evidence="4">Hd-rR</strain>
    </source>
</reference>
<reference evidence="4 5" key="1">
    <citation type="journal article" date="2007" name="Nature">
        <title>The medaka draft genome and insights into vertebrate genome evolution.</title>
        <authorList>
            <person name="Kasahara M."/>
            <person name="Naruse K."/>
            <person name="Sasaki S."/>
            <person name="Nakatani Y."/>
            <person name="Qu W."/>
            <person name="Ahsan B."/>
            <person name="Yamada T."/>
            <person name="Nagayasu Y."/>
            <person name="Doi K."/>
            <person name="Kasai Y."/>
            <person name="Jindo T."/>
            <person name="Kobayashi D."/>
            <person name="Shimada A."/>
            <person name="Toyoda A."/>
            <person name="Kuroki Y."/>
            <person name="Fujiyama A."/>
            <person name="Sasaki T."/>
            <person name="Shimizu A."/>
            <person name="Asakawa S."/>
            <person name="Shimizu N."/>
            <person name="Hashimoto S."/>
            <person name="Yang J."/>
            <person name="Lee Y."/>
            <person name="Matsushima K."/>
            <person name="Sugano S."/>
            <person name="Sakaizumi M."/>
            <person name="Narita T."/>
            <person name="Ohishi K."/>
            <person name="Haga S."/>
            <person name="Ohta F."/>
            <person name="Nomoto H."/>
            <person name="Nogata K."/>
            <person name="Morishita T."/>
            <person name="Endo T."/>
            <person name="Shin-I T."/>
            <person name="Takeda H."/>
            <person name="Morishita S."/>
            <person name="Kohara Y."/>
        </authorList>
    </citation>
    <scope>NUCLEOTIDE SEQUENCE [LARGE SCALE GENOMIC DNA]</scope>
    <source>
        <strain evidence="4 5">Hd-rR</strain>
    </source>
</reference>
<proteinExistence type="predicted"/>
<feature type="repeat" description="ANK" evidence="3">
    <location>
        <begin position="45"/>
        <end position="73"/>
    </location>
</feature>
<keyword evidence="5" id="KW-1185">Reference proteome</keyword>
<evidence type="ECO:0000313" key="4">
    <source>
        <dbReference type="Ensembl" id="ENSORLP00000041771.1"/>
    </source>
</evidence>
<dbReference type="Gene3D" id="1.25.40.20">
    <property type="entry name" value="Ankyrin repeat-containing domain"/>
    <property type="match status" value="2"/>
</dbReference>
<evidence type="ECO:0000256" key="2">
    <source>
        <dbReference type="ARBA" id="ARBA00023043"/>
    </source>
</evidence>
<evidence type="ECO:0000256" key="1">
    <source>
        <dbReference type="ARBA" id="ARBA00022737"/>
    </source>
</evidence>
<dbReference type="PRINTS" id="PR01415">
    <property type="entry name" value="ANKYRIN"/>
</dbReference>
<reference evidence="4" key="3">
    <citation type="submission" date="2025-09" db="UniProtKB">
        <authorList>
            <consortium name="Ensembl"/>
        </authorList>
    </citation>
    <scope>IDENTIFICATION</scope>
    <source>
        <strain evidence="4">Hd-rR</strain>
    </source>
</reference>
<feature type="repeat" description="ANK" evidence="3">
    <location>
        <begin position="107"/>
        <end position="128"/>
    </location>
</feature>
<feature type="repeat" description="ANK" evidence="3">
    <location>
        <begin position="74"/>
        <end position="106"/>
    </location>
</feature>
<evidence type="ECO:0000256" key="3">
    <source>
        <dbReference type="PROSITE-ProRule" id="PRU00023"/>
    </source>
</evidence>
<dbReference type="Proteomes" id="UP000001038">
    <property type="component" value="Chromosome 19"/>
</dbReference>
<sequence>MNTDIYTSKSTDDQTPLHISSRLGKQDIVQLLLTNGADPDATTNSGYTPLHLAAREGHKDIAAALLDQGANLSNGYTPLHIAAKKNQMEISTTLLEYGALTNTVTRQGITPLHLAAQEGSVDIVTLLLARENVECGHLVSGKCLGREKKFFKGGRGAAEEKVEEGGGTTALWELECLHSSPLVLSALAPVSSLDLLQLTSPASPLFNIYR</sequence>
<dbReference type="InterPro" id="IPR036770">
    <property type="entry name" value="Ankyrin_rpt-contain_sf"/>
</dbReference>
<name>A0A3B3IDE4_ORYLA</name>
<dbReference type="PANTHER" id="PTHR24126">
    <property type="entry name" value="ANKYRIN REPEAT, PH AND SEC7 DOMAIN CONTAINING PROTEIN SECG-RELATED"/>
    <property type="match status" value="1"/>
</dbReference>
<dbReference type="PROSITE" id="PS50088">
    <property type="entry name" value="ANK_REPEAT"/>
    <property type="match status" value="4"/>
</dbReference>
<dbReference type="Pfam" id="PF13637">
    <property type="entry name" value="Ank_4"/>
    <property type="match status" value="1"/>
</dbReference>